<dbReference type="Pfam" id="PF11951">
    <property type="entry name" value="Fungal_trans_2"/>
    <property type="match status" value="1"/>
</dbReference>
<name>A0A5N6ZVV9_9EURO</name>
<gene>
    <name evidence="1" type="ORF">BDV27DRAFT_148118</name>
</gene>
<dbReference type="EMBL" id="ML737748">
    <property type="protein sequence ID" value="KAE8361086.1"/>
    <property type="molecule type" value="Genomic_DNA"/>
</dbReference>
<dbReference type="Proteomes" id="UP000326268">
    <property type="component" value="Unassembled WGS sequence"/>
</dbReference>
<proteinExistence type="predicted"/>
<dbReference type="OrthoDB" id="5350673at2759"/>
<dbReference type="GO" id="GO:0001228">
    <property type="term" value="F:DNA-binding transcription activator activity, RNA polymerase II-specific"/>
    <property type="evidence" value="ECO:0007669"/>
    <property type="project" value="TreeGrafter"/>
</dbReference>
<keyword evidence="2" id="KW-1185">Reference proteome</keyword>
<sequence length="270" mass="30471">MHHFTLYTSKTLAKRKDMQDAWQIAFPRIAYSYEFLMHGILALSVFHLAHLTPERYSCYSTNSRLHISVGLRCFRKVILNSTVDNCSALFAFSSLIMVYMFATLSESAELKASDAIASILELFKLSSLRPLFRREFGMIQSSETELSGGLFEGFEKHLDRLGQPTETDVSGPEQKIACLQALECLGKSLRTIENSERPLELNESFIGLLREQHGVALVLLAFYCVQLHAFSDYWFVGPKGHSLLLKATDALAGQYVSWLEWPKGIISQST</sequence>
<reference evidence="1 2" key="1">
    <citation type="submission" date="2019-04" db="EMBL/GenBank/DDBJ databases">
        <title>Friends and foes A comparative genomics studyof 23 Aspergillus species from section Flavi.</title>
        <authorList>
            <consortium name="DOE Joint Genome Institute"/>
            <person name="Kjaerbolling I."/>
            <person name="Vesth T."/>
            <person name="Frisvad J.C."/>
            <person name="Nybo J.L."/>
            <person name="Theobald S."/>
            <person name="Kildgaard S."/>
            <person name="Isbrandt T."/>
            <person name="Kuo A."/>
            <person name="Sato A."/>
            <person name="Lyhne E.K."/>
            <person name="Kogle M.E."/>
            <person name="Wiebenga A."/>
            <person name="Kun R.S."/>
            <person name="Lubbers R.J."/>
            <person name="Makela M.R."/>
            <person name="Barry K."/>
            <person name="Chovatia M."/>
            <person name="Clum A."/>
            <person name="Daum C."/>
            <person name="Haridas S."/>
            <person name="He G."/>
            <person name="LaButti K."/>
            <person name="Lipzen A."/>
            <person name="Mondo S."/>
            <person name="Riley R."/>
            <person name="Salamov A."/>
            <person name="Simmons B.A."/>
            <person name="Magnuson J.K."/>
            <person name="Henrissat B."/>
            <person name="Mortensen U.H."/>
            <person name="Larsen T.O."/>
            <person name="Devries R.P."/>
            <person name="Grigoriev I.V."/>
            <person name="Machida M."/>
            <person name="Baker S.E."/>
            <person name="Andersen M.R."/>
        </authorList>
    </citation>
    <scope>NUCLEOTIDE SEQUENCE [LARGE SCALE GENOMIC DNA]</scope>
    <source>
        <strain evidence="1 2">CBS 763.97</strain>
    </source>
</reference>
<dbReference type="AlphaFoldDB" id="A0A5N6ZVV9"/>
<evidence type="ECO:0000313" key="2">
    <source>
        <dbReference type="Proteomes" id="UP000326268"/>
    </source>
</evidence>
<protein>
    <recommendedName>
        <fullName evidence="3">Fungal-specific transcription factor domain-containing protein</fullName>
    </recommendedName>
</protein>
<dbReference type="RefSeq" id="XP_031924167.1">
    <property type="nucleotide sequence ID" value="XM_032070862.1"/>
</dbReference>
<dbReference type="PANTHER" id="PTHR47784">
    <property type="entry name" value="STEROL UPTAKE CONTROL PROTEIN 2"/>
    <property type="match status" value="1"/>
</dbReference>
<accession>A0A5N6ZVV9</accession>
<evidence type="ECO:0000313" key="1">
    <source>
        <dbReference type="EMBL" id="KAE8361086.1"/>
    </source>
</evidence>
<dbReference type="GeneID" id="43655308"/>
<dbReference type="PANTHER" id="PTHR47784:SF5">
    <property type="entry name" value="STEROL UPTAKE CONTROL PROTEIN 2"/>
    <property type="match status" value="1"/>
</dbReference>
<dbReference type="InterPro" id="IPR053157">
    <property type="entry name" value="Sterol_Uptake_Regulator"/>
</dbReference>
<organism evidence="1 2">
    <name type="scientific">Aspergillus caelatus</name>
    <dbReference type="NCBI Taxonomy" id="61420"/>
    <lineage>
        <taxon>Eukaryota</taxon>
        <taxon>Fungi</taxon>
        <taxon>Dikarya</taxon>
        <taxon>Ascomycota</taxon>
        <taxon>Pezizomycotina</taxon>
        <taxon>Eurotiomycetes</taxon>
        <taxon>Eurotiomycetidae</taxon>
        <taxon>Eurotiales</taxon>
        <taxon>Aspergillaceae</taxon>
        <taxon>Aspergillus</taxon>
        <taxon>Aspergillus subgen. Circumdati</taxon>
    </lineage>
</organism>
<dbReference type="InterPro" id="IPR021858">
    <property type="entry name" value="Fun_TF"/>
</dbReference>
<evidence type="ECO:0008006" key="3">
    <source>
        <dbReference type="Google" id="ProtNLM"/>
    </source>
</evidence>